<dbReference type="AlphaFoldDB" id="A0A6A5ZA71"/>
<proteinExistence type="predicted"/>
<accession>A0A6A5ZA71</accession>
<keyword evidence="2" id="KW-1185">Reference proteome</keyword>
<dbReference type="SUPFAM" id="SSF81383">
    <property type="entry name" value="F-box domain"/>
    <property type="match status" value="1"/>
</dbReference>
<reference evidence="1" key="1">
    <citation type="journal article" date="2020" name="Stud. Mycol.">
        <title>101 Dothideomycetes genomes: a test case for predicting lifestyles and emergence of pathogens.</title>
        <authorList>
            <person name="Haridas S."/>
            <person name="Albert R."/>
            <person name="Binder M."/>
            <person name="Bloem J."/>
            <person name="Labutti K."/>
            <person name="Salamov A."/>
            <person name="Andreopoulos B."/>
            <person name="Baker S."/>
            <person name="Barry K."/>
            <person name="Bills G."/>
            <person name="Bluhm B."/>
            <person name="Cannon C."/>
            <person name="Castanera R."/>
            <person name="Culley D."/>
            <person name="Daum C."/>
            <person name="Ezra D."/>
            <person name="Gonzalez J."/>
            <person name="Henrissat B."/>
            <person name="Kuo A."/>
            <person name="Liang C."/>
            <person name="Lipzen A."/>
            <person name="Lutzoni F."/>
            <person name="Magnuson J."/>
            <person name="Mondo S."/>
            <person name="Nolan M."/>
            <person name="Ohm R."/>
            <person name="Pangilinan J."/>
            <person name="Park H.-J."/>
            <person name="Ramirez L."/>
            <person name="Alfaro M."/>
            <person name="Sun H."/>
            <person name="Tritt A."/>
            <person name="Yoshinaga Y."/>
            <person name="Zwiers L.-H."/>
            <person name="Turgeon B."/>
            <person name="Goodwin S."/>
            <person name="Spatafora J."/>
            <person name="Crous P."/>
            <person name="Grigoriev I."/>
        </authorList>
    </citation>
    <scope>NUCLEOTIDE SEQUENCE</scope>
    <source>
        <strain evidence="1">CBS 627.86</strain>
    </source>
</reference>
<dbReference type="InterPro" id="IPR036047">
    <property type="entry name" value="F-box-like_dom_sf"/>
</dbReference>
<sequence length="519" mass="59716">MDWTELPFNNVDDVCHSRPPVNPKDLFSLLPDELKLNISERLLGDNAALAALARVSSRFTGIAEQCLYKEIFIPKCRHDQSYGNLVFLIRTLINRPDLAQKTRRLQVIVANRRSSDDIQGHHWITYTKVADLQQLFGAHMKDFVRQCNDHVRALEQSYTKPREARRVLRYWRKLLNSGVEVAHGGLLLTLLPNLAVLDFTEAAVEGRVADDLVSEAIFGVRMPYNDVWGVGDDMAPAVLQHILAGLNHVKRLNTTAAGLSLLFLEFANLETLDVELIFEDDYGFFAGYGYYESHFQPNHPHLKSLIARLDWSEIDSERRLSPDLGGLFDFLDGSTLNNLEVIFVRSPTRYEGHSTLGSFDKLLPQLRPLYQTLRRLKIDIQLDADMPHMSGMRKLDPREFNKFSPVNSLAAFTQLRTLEVFQQVLIDRDYIQSMYHEKDNMHRLLPPNIEQLTINCPDIRVQSWLDCLRKAKEHYPYLHQILLACDWRFGETATQFMHENLPVFAELEEVGITSRIFDA</sequence>
<evidence type="ECO:0008006" key="3">
    <source>
        <dbReference type="Google" id="ProtNLM"/>
    </source>
</evidence>
<dbReference type="Proteomes" id="UP000799770">
    <property type="component" value="Unassembled WGS sequence"/>
</dbReference>
<name>A0A6A5ZA71_9PLEO</name>
<organism evidence="1 2">
    <name type="scientific">Lophiotrema nucula</name>
    <dbReference type="NCBI Taxonomy" id="690887"/>
    <lineage>
        <taxon>Eukaryota</taxon>
        <taxon>Fungi</taxon>
        <taxon>Dikarya</taxon>
        <taxon>Ascomycota</taxon>
        <taxon>Pezizomycotina</taxon>
        <taxon>Dothideomycetes</taxon>
        <taxon>Pleosporomycetidae</taxon>
        <taxon>Pleosporales</taxon>
        <taxon>Lophiotremataceae</taxon>
        <taxon>Lophiotrema</taxon>
    </lineage>
</organism>
<evidence type="ECO:0000313" key="1">
    <source>
        <dbReference type="EMBL" id="KAF2116419.1"/>
    </source>
</evidence>
<evidence type="ECO:0000313" key="2">
    <source>
        <dbReference type="Proteomes" id="UP000799770"/>
    </source>
</evidence>
<dbReference type="EMBL" id="ML977321">
    <property type="protein sequence ID" value="KAF2116419.1"/>
    <property type="molecule type" value="Genomic_DNA"/>
</dbReference>
<dbReference type="OrthoDB" id="3674914at2759"/>
<protein>
    <recommendedName>
        <fullName evidence="3">F-box domain-containing protein</fullName>
    </recommendedName>
</protein>
<gene>
    <name evidence="1" type="ORF">BDV96DRAFT_658695</name>
</gene>